<sequence>MVADDKVVEYLRRVTADLHRTRQRLQEVEAGLHEPVAIVGLACRYPGGVVSGSGLWDLVLGGVDAVSGFPVDRGWPEDLYDPDPDRVGRTYCTRGGFLEDVAGFDAEFFGISPREALAMDPQQRLLLEVSWEALENARLDSRDLRGSSTGVYIGGSADGYVDIRQPPPQADGYALTGSLPSVLSGRISYVFGFEGPAVSVDTACSSSLVALHLAVQGLRRGECGLALAGGVQVMASPAAFVEFSRQRGLAADGRCKAFSAAADGTSWAEGVGVVVLERLSDARRYRHRVLAVVRGSAVNQDGASSGLTAPNGPAQERVIRAALVDGGLVAGDVDVVEAHGTGTVLGDPIEAQALVSVFGGGRGVPLWVGSLKSNIGHAQAAAGVGGVIKVVEALRHATLPPTLHVDEPSPLVDWAAGNVRLLTQEMPWPETGRPRRAGVSAFGVSGTNAHVVLEQAPDELTDPANPVAAARDGGGTTTWLLSGATPGGLRGQVDRLHGYVTRHPELSASRIARALTGRTAHRYRLAVTGGDRDEMLARLDAVRSDPAAAYSDPAVAAGPPAGAVTTAFLFPGQGAQRPGTGAGLYAAFPAFAAAFDEVCAELDQHLDRSLRELMFTAGDDLLRQTRYAQPALFALGVALTAQLDEWGVTPDHMIGHSIGELTAAHVAGVLDLPDACRLVAARGALLQALPRVGPWPRSRRMRPNCCPGSRAGRTRSPSPPSTDPRRRSCPARSPPSPRPWRNGASAGGGSEGFPCHTRSTRPWWRP</sequence>
<dbReference type="GO" id="GO:0006633">
    <property type="term" value="P:fatty acid biosynthetic process"/>
    <property type="evidence" value="ECO:0007669"/>
    <property type="project" value="InterPro"/>
</dbReference>
<dbReference type="SUPFAM" id="SSF53901">
    <property type="entry name" value="Thiolase-like"/>
    <property type="match status" value="1"/>
</dbReference>
<dbReference type="PROSITE" id="PS00606">
    <property type="entry name" value="KS3_1"/>
    <property type="match status" value="1"/>
</dbReference>
<proteinExistence type="predicted"/>
<feature type="compositionally biased region" description="Low complexity" evidence="6">
    <location>
        <begin position="707"/>
        <end position="716"/>
    </location>
</feature>
<dbReference type="SUPFAM" id="SSF52151">
    <property type="entry name" value="FabD/lysophospholipase-like"/>
    <property type="match status" value="1"/>
</dbReference>
<keyword evidence="5" id="KW-0511">Multifunctional enzyme</keyword>
<keyword evidence="2" id="KW-0596">Phosphopantetheine</keyword>
<dbReference type="GO" id="GO:0004315">
    <property type="term" value="F:3-oxoacyl-[acyl-carrier-protein] synthase activity"/>
    <property type="evidence" value="ECO:0007669"/>
    <property type="project" value="InterPro"/>
</dbReference>
<dbReference type="InterPro" id="IPR032821">
    <property type="entry name" value="PKS_assoc"/>
</dbReference>
<dbReference type="InterPro" id="IPR050091">
    <property type="entry name" value="PKS_NRPS_Biosynth_Enz"/>
</dbReference>
<evidence type="ECO:0000313" key="9">
    <source>
        <dbReference type="Proteomes" id="UP000503011"/>
    </source>
</evidence>
<dbReference type="GO" id="GO:0004312">
    <property type="term" value="F:fatty acid synthase activity"/>
    <property type="evidence" value="ECO:0007669"/>
    <property type="project" value="TreeGrafter"/>
</dbReference>
<dbReference type="InterPro" id="IPR018201">
    <property type="entry name" value="Ketoacyl_synth_AS"/>
</dbReference>
<dbReference type="AlphaFoldDB" id="A0A6F8YES7"/>
<dbReference type="InterPro" id="IPR020841">
    <property type="entry name" value="PKS_Beta-ketoAc_synthase_dom"/>
</dbReference>
<evidence type="ECO:0000259" key="7">
    <source>
        <dbReference type="PROSITE" id="PS52004"/>
    </source>
</evidence>
<evidence type="ECO:0000256" key="5">
    <source>
        <dbReference type="ARBA" id="ARBA00023268"/>
    </source>
</evidence>
<dbReference type="Pfam" id="PF08990">
    <property type="entry name" value="Docking"/>
    <property type="match status" value="1"/>
</dbReference>
<reference evidence="8 9" key="1">
    <citation type="submission" date="2020-03" db="EMBL/GenBank/DDBJ databases">
        <title>Whole genome shotgun sequence of Phytohabitans suffuscus NBRC 105367.</title>
        <authorList>
            <person name="Komaki H."/>
            <person name="Tamura T."/>
        </authorList>
    </citation>
    <scope>NUCLEOTIDE SEQUENCE [LARGE SCALE GENOMIC DNA]</scope>
    <source>
        <strain evidence="8 9">NBRC 105367</strain>
    </source>
</reference>
<dbReference type="Gene3D" id="3.40.47.10">
    <property type="match status" value="1"/>
</dbReference>
<dbReference type="PROSITE" id="PS52004">
    <property type="entry name" value="KS3_2"/>
    <property type="match status" value="1"/>
</dbReference>
<reference evidence="8 9" key="2">
    <citation type="submission" date="2020-03" db="EMBL/GenBank/DDBJ databases">
        <authorList>
            <person name="Ichikawa N."/>
            <person name="Kimura A."/>
            <person name="Kitahashi Y."/>
            <person name="Uohara A."/>
        </authorList>
    </citation>
    <scope>NUCLEOTIDE SEQUENCE [LARGE SCALE GENOMIC DNA]</scope>
    <source>
        <strain evidence="8 9">NBRC 105367</strain>
    </source>
</reference>
<dbReference type="GO" id="GO:0030639">
    <property type="term" value="P:polyketide biosynthetic process"/>
    <property type="evidence" value="ECO:0007669"/>
    <property type="project" value="UniProtKB-ARBA"/>
</dbReference>
<name>A0A6F8YES7_9ACTN</name>
<evidence type="ECO:0000256" key="2">
    <source>
        <dbReference type="ARBA" id="ARBA00022450"/>
    </source>
</evidence>
<dbReference type="Pfam" id="PF16197">
    <property type="entry name" value="KAsynt_C_assoc"/>
    <property type="match status" value="1"/>
</dbReference>
<dbReference type="GO" id="GO:0017000">
    <property type="term" value="P:antibiotic biosynthetic process"/>
    <property type="evidence" value="ECO:0007669"/>
    <property type="project" value="UniProtKB-ARBA"/>
</dbReference>
<dbReference type="InterPro" id="IPR001227">
    <property type="entry name" value="Ac_transferase_dom_sf"/>
</dbReference>
<organism evidence="8 9">
    <name type="scientific">Phytohabitans suffuscus</name>
    <dbReference type="NCBI Taxonomy" id="624315"/>
    <lineage>
        <taxon>Bacteria</taxon>
        <taxon>Bacillati</taxon>
        <taxon>Actinomycetota</taxon>
        <taxon>Actinomycetes</taxon>
        <taxon>Micromonosporales</taxon>
        <taxon>Micromonosporaceae</taxon>
    </lineage>
</organism>
<dbReference type="InterPro" id="IPR014030">
    <property type="entry name" value="Ketoacyl_synth_N"/>
</dbReference>
<gene>
    <name evidence="8" type="ORF">Psuf_018830</name>
</gene>
<evidence type="ECO:0000313" key="8">
    <source>
        <dbReference type="EMBL" id="BCB84570.1"/>
    </source>
</evidence>
<dbReference type="Proteomes" id="UP000503011">
    <property type="component" value="Chromosome"/>
</dbReference>
<dbReference type="EMBL" id="AP022871">
    <property type="protein sequence ID" value="BCB84570.1"/>
    <property type="molecule type" value="Genomic_DNA"/>
</dbReference>
<accession>A0A6F8YES7</accession>
<feature type="domain" description="Ketosynthase family 3 (KS3)" evidence="7">
    <location>
        <begin position="33"/>
        <end position="455"/>
    </location>
</feature>
<dbReference type="InterPro" id="IPR014031">
    <property type="entry name" value="Ketoacyl_synth_C"/>
</dbReference>
<dbReference type="KEGG" id="psuu:Psuf_018830"/>
<dbReference type="CDD" id="cd00833">
    <property type="entry name" value="PKS"/>
    <property type="match status" value="1"/>
</dbReference>
<dbReference type="InterPro" id="IPR014043">
    <property type="entry name" value="Acyl_transferase_dom"/>
</dbReference>
<evidence type="ECO:0000256" key="1">
    <source>
        <dbReference type="ARBA" id="ARBA00001957"/>
    </source>
</evidence>
<dbReference type="Pfam" id="PF02801">
    <property type="entry name" value="Ketoacyl-synt_C"/>
    <property type="match status" value="1"/>
</dbReference>
<evidence type="ECO:0000256" key="4">
    <source>
        <dbReference type="ARBA" id="ARBA00022679"/>
    </source>
</evidence>
<dbReference type="Gene3D" id="3.40.366.10">
    <property type="entry name" value="Malonyl-Coenzyme A Acyl Carrier Protein, domain 2"/>
    <property type="match status" value="1"/>
</dbReference>
<keyword evidence="4" id="KW-0808">Transferase</keyword>
<feature type="region of interest" description="Disordered" evidence="6">
    <location>
        <begin position="697"/>
        <end position="766"/>
    </location>
</feature>
<dbReference type="Pfam" id="PF00698">
    <property type="entry name" value="Acyl_transf_1"/>
    <property type="match status" value="1"/>
</dbReference>
<dbReference type="SMART" id="SM00825">
    <property type="entry name" value="PKS_KS"/>
    <property type="match status" value="1"/>
</dbReference>
<protein>
    <recommendedName>
        <fullName evidence="7">Ketosynthase family 3 (KS3) domain-containing protein</fullName>
    </recommendedName>
</protein>
<keyword evidence="3" id="KW-0597">Phosphoprotein</keyword>
<evidence type="ECO:0000256" key="6">
    <source>
        <dbReference type="SAM" id="MobiDB-lite"/>
    </source>
</evidence>
<dbReference type="Pfam" id="PF00109">
    <property type="entry name" value="ketoacyl-synt"/>
    <property type="match status" value="1"/>
</dbReference>
<dbReference type="PANTHER" id="PTHR43775">
    <property type="entry name" value="FATTY ACID SYNTHASE"/>
    <property type="match status" value="1"/>
</dbReference>
<dbReference type="SMART" id="SM00827">
    <property type="entry name" value="PKS_AT"/>
    <property type="match status" value="1"/>
</dbReference>
<dbReference type="InterPro" id="IPR016039">
    <property type="entry name" value="Thiolase-like"/>
</dbReference>
<dbReference type="PANTHER" id="PTHR43775:SF51">
    <property type="entry name" value="INACTIVE PHENOLPHTHIOCEROL SYNTHESIS POLYKETIDE SYNTHASE TYPE I PKS1-RELATED"/>
    <property type="match status" value="1"/>
</dbReference>
<dbReference type="InterPro" id="IPR016035">
    <property type="entry name" value="Acyl_Trfase/lysoPLipase"/>
</dbReference>
<dbReference type="FunFam" id="3.40.47.10:FF:000019">
    <property type="entry name" value="Polyketide synthase type I"/>
    <property type="match status" value="1"/>
</dbReference>
<keyword evidence="9" id="KW-1185">Reference proteome</keyword>
<comment type="cofactor">
    <cofactor evidence="1">
        <name>pantetheine 4'-phosphate</name>
        <dbReference type="ChEBI" id="CHEBI:47942"/>
    </cofactor>
</comment>
<dbReference type="Gene3D" id="3.30.70.3290">
    <property type="match status" value="1"/>
</dbReference>
<dbReference type="InterPro" id="IPR015083">
    <property type="entry name" value="NorB/c/GfsB-D-like_docking"/>
</dbReference>
<evidence type="ECO:0000256" key="3">
    <source>
        <dbReference type="ARBA" id="ARBA00022553"/>
    </source>
</evidence>